<dbReference type="PseudoCAP" id="PA1146"/>
<evidence type="ECO:0000256" key="2">
    <source>
        <dbReference type="ARBA" id="ARBA00007358"/>
    </source>
</evidence>
<evidence type="ECO:0000256" key="3">
    <source>
        <dbReference type="ARBA" id="ARBA00023002"/>
    </source>
</evidence>
<dbReference type="BioCyc" id="PAER208964:G1FZ6-1172-MONOMER"/>
<proteinExistence type="inferred from homology"/>
<dbReference type="KEGG" id="pae:PA1146"/>
<dbReference type="PATRIC" id="fig|208964.12.peg.1192"/>
<feature type="domain" description="Alcohol dehydrogenase iron-type/glycerol dehydrogenase GldA" evidence="5">
    <location>
        <begin position="10"/>
        <end position="188"/>
    </location>
</feature>
<dbReference type="AlphaFoldDB" id="Q9I4I9"/>
<dbReference type="GO" id="GO:0004022">
    <property type="term" value="F:alcohol dehydrogenase (NAD+) activity"/>
    <property type="evidence" value="ECO:0000318"/>
    <property type="project" value="GO_Central"/>
</dbReference>
<dbReference type="Gene3D" id="3.40.50.1970">
    <property type="match status" value="1"/>
</dbReference>
<dbReference type="RefSeq" id="NP_249837.1">
    <property type="nucleotide sequence ID" value="NC_002516.2"/>
</dbReference>
<keyword evidence="3" id="KW-0560">Oxidoreductase</keyword>
<dbReference type="OrthoDB" id="9815791at2"/>
<dbReference type="Proteomes" id="UP000002438">
    <property type="component" value="Chromosome"/>
</dbReference>
<dbReference type="Pfam" id="PF00465">
    <property type="entry name" value="Fe-ADH"/>
    <property type="match status" value="1"/>
</dbReference>
<dbReference type="PIR" id="A83503">
    <property type="entry name" value="A83503"/>
</dbReference>
<keyword evidence="4" id="KW-0520">NAD</keyword>
<dbReference type="GeneID" id="878737"/>
<protein>
    <submittedName>
        <fullName evidence="7">Probable iron-containing alcohol dehydrogenase</fullName>
    </submittedName>
</protein>
<sequence>MSDLHYWNYPTDILCGVGALEQLPRRCALAGARRPLLVTDPGMRALEPLRLVRECLERAGIDHDLFHELSSNPSLAEVQGGARRFEAGGHDALIALGGGSALDAAKGIALLSRDPHGLERFEWTQTLRSYPTLADYPPLGLPPLLALPTTAGTGSELGREAVLTDTQLGIKRVVGHRELLAACVFLDPRLTRGLPPALSAATGMDALTHHLEALFSPLYHPMSAGIALEGVRLVRQHLENAVRDGNDLAAREGMLVASASAAVAFQKGLGGVHALAHPLGARHHLHHGLLNAVLLPYVLLANRPAIEADAARLARYLELDEASFDGLLAWILELRARIGIPANLAALGLDGEDAQWVGEQALADLSSSATNALPLDARDYARIYRQAVAGTLA</sequence>
<evidence type="ECO:0000256" key="4">
    <source>
        <dbReference type="ARBA" id="ARBA00023027"/>
    </source>
</evidence>
<dbReference type="InParanoid" id="Q9I4I9"/>
<organism evidence="7 8">
    <name type="scientific">Pseudomonas aeruginosa (strain ATCC 15692 / DSM 22644 / CIP 104116 / JCM 14847 / LMG 12228 / 1C / PRS 101 / PAO1)</name>
    <dbReference type="NCBI Taxonomy" id="208964"/>
    <lineage>
        <taxon>Bacteria</taxon>
        <taxon>Pseudomonadati</taxon>
        <taxon>Pseudomonadota</taxon>
        <taxon>Gammaproteobacteria</taxon>
        <taxon>Pseudomonadales</taxon>
        <taxon>Pseudomonadaceae</taxon>
        <taxon>Pseudomonas</taxon>
    </lineage>
</organism>
<dbReference type="RefSeq" id="WP_003112479.1">
    <property type="nucleotide sequence ID" value="NC_002516.2"/>
</dbReference>
<dbReference type="SUPFAM" id="SSF56796">
    <property type="entry name" value="Dehydroquinate synthase-like"/>
    <property type="match status" value="1"/>
</dbReference>
<feature type="domain" description="Fe-containing alcohol dehydrogenase-like C-terminal" evidence="6">
    <location>
        <begin position="200"/>
        <end position="387"/>
    </location>
</feature>
<dbReference type="GO" id="GO:0046872">
    <property type="term" value="F:metal ion binding"/>
    <property type="evidence" value="ECO:0007669"/>
    <property type="project" value="InterPro"/>
</dbReference>
<evidence type="ECO:0000256" key="1">
    <source>
        <dbReference type="ARBA" id="ARBA00001962"/>
    </source>
</evidence>
<dbReference type="CDD" id="cd14861">
    <property type="entry name" value="Fe-ADH-like"/>
    <property type="match status" value="1"/>
</dbReference>
<dbReference type="STRING" id="208964.PA1146"/>
<evidence type="ECO:0000259" key="6">
    <source>
        <dbReference type="Pfam" id="PF25137"/>
    </source>
</evidence>
<evidence type="ECO:0000313" key="7">
    <source>
        <dbReference type="EMBL" id="AAG04535.1"/>
    </source>
</evidence>
<dbReference type="FunFam" id="1.20.1090.10:FF:000001">
    <property type="entry name" value="Aldehyde-alcohol dehydrogenase"/>
    <property type="match status" value="1"/>
</dbReference>
<dbReference type="PANTHER" id="PTHR11496">
    <property type="entry name" value="ALCOHOL DEHYDROGENASE"/>
    <property type="match status" value="1"/>
</dbReference>
<dbReference type="Gene3D" id="1.20.1090.10">
    <property type="entry name" value="Dehydroquinate synthase-like - alpha domain"/>
    <property type="match status" value="1"/>
</dbReference>
<dbReference type="InterPro" id="IPR018211">
    <property type="entry name" value="ADH_Fe_CS"/>
</dbReference>
<gene>
    <name evidence="7" type="ordered locus">PA1146</name>
</gene>
<evidence type="ECO:0000313" key="8">
    <source>
        <dbReference type="Proteomes" id="UP000002438"/>
    </source>
</evidence>
<dbReference type="InterPro" id="IPR039697">
    <property type="entry name" value="Alcohol_dehydrogenase_Fe"/>
</dbReference>
<dbReference type="InterPro" id="IPR056798">
    <property type="entry name" value="ADH_Fe_C"/>
</dbReference>
<dbReference type="PaxDb" id="208964-PA1146"/>
<dbReference type="EMBL" id="AE004091">
    <property type="protein sequence ID" value="AAG04535.1"/>
    <property type="molecule type" value="Genomic_DNA"/>
</dbReference>
<accession>Q9I4I9</accession>
<dbReference type="HOGENOM" id="CLU_007207_0_0_6"/>
<name>Q9I4I9_PSEAE</name>
<evidence type="ECO:0000259" key="5">
    <source>
        <dbReference type="Pfam" id="PF00465"/>
    </source>
</evidence>
<comment type="cofactor">
    <cofactor evidence="1">
        <name>Fe cation</name>
        <dbReference type="ChEBI" id="CHEBI:24875"/>
    </cofactor>
</comment>
<keyword evidence="8" id="KW-1185">Reference proteome</keyword>
<dbReference type="Pfam" id="PF25137">
    <property type="entry name" value="ADH_Fe_C"/>
    <property type="match status" value="1"/>
</dbReference>
<dbReference type="SMR" id="Q9I4I9"/>
<dbReference type="InterPro" id="IPR001670">
    <property type="entry name" value="ADH_Fe/GldA"/>
</dbReference>
<dbReference type="FunFam" id="3.40.50.1970:FF:000003">
    <property type="entry name" value="Alcohol dehydrogenase, iron-containing"/>
    <property type="match status" value="1"/>
</dbReference>
<comment type="similarity">
    <text evidence="2">Belongs to the iron-containing alcohol dehydrogenase family.</text>
</comment>
<reference evidence="7 8" key="1">
    <citation type="journal article" date="2000" name="Nature">
        <title>Complete genome sequence of Pseudomonas aeruginosa PAO1, an opportunistic pathogen.</title>
        <authorList>
            <person name="Stover C.K."/>
            <person name="Pham X.Q."/>
            <person name="Erwin A.L."/>
            <person name="Mizoguchi S.D."/>
            <person name="Warrener P."/>
            <person name="Hickey M.J."/>
            <person name="Brinkman F.S."/>
            <person name="Hufnagle W.O."/>
            <person name="Kowalik D.J."/>
            <person name="Lagrou M."/>
            <person name="Garber R.L."/>
            <person name="Goltry L."/>
            <person name="Tolentino E."/>
            <person name="Westbrock-Wadman S."/>
            <person name="Yuan Y."/>
            <person name="Brody L.L."/>
            <person name="Coulter S.N."/>
            <person name="Folger K.R."/>
            <person name="Kas A."/>
            <person name="Larbig K."/>
            <person name="Lim R."/>
            <person name="Smith K."/>
            <person name="Spencer D."/>
            <person name="Wong G.K."/>
            <person name="Wu Z."/>
            <person name="Paulsen I.T."/>
            <person name="Reizer J."/>
            <person name="Saier M.H."/>
            <person name="Hancock R.E."/>
            <person name="Lory S."/>
            <person name="Olson M.V."/>
        </authorList>
    </citation>
    <scope>NUCLEOTIDE SEQUENCE [LARGE SCALE GENOMIC DNA]</scope>
    <source>
        <strain evidence="8">ATCC 15692 / DSM 22644 / CIP 104116 / JCM 14847 / LMG 12228 / 1C / PRS 101 / PAO1</strain>
    </source>
</reference>
<dbReference type="PhylomeDB" id="Q9I4I9"/>
<dbReference type="PANTHER" id="PTHR11496:SF102">
    <property type="entry name" value="ALCOHOL DEHYDROGENASE 4"/>
    <property type="match status" value="1"/>
</dbReference>
<dbReference type="PROSITE" id="PS00913">
    <property type="entry name" value="ADH_IRON_1"/>
    <property type="match status" value="1"/>
</dbReference>